<evidence type="ECO:0000313" key="2">
    <source>
        <dbReference type="EMBL" id="PHH06252.1"/>
    </source>
</evidence>
<dbReference type="AlphaFoldDB" id="A0A4U9ISS8"/>
<sequence>MRIHPDSWYAMTPRGRCLCWGVSSALLLLCVTGLQGRMQDRQRATQQAGQVRHAEAHARLWVAVRKLSPPDDTHAPVAAQPFSPLAFDTDELRMVRWQPVGTGGELVIEATWAQIPSLFATLARRDVAVARFSIQPEHNKLQVVMQLEHQDAG</sequence>
<dbReference type="Proteomes" id="UP000310719">
    <property type="component" value="Chromosome"/>
</dbReference>
<dbReference type="EMBL" id="PDLK01000002">
    <property type="protein sequence ID" value="PHH06252.1"/>
    <property type="molecule type" value="Genomic_DNA"/>
</dbReference>
<protein>
    <recommendedName>
        <fullName evidence="1">DNA utilization protein HofO C-terminal domain-containing protein</fullName>
    </recommendedName>
</protein>
<dbReference type="Proteomes" id="UP000222768">
    <property type="component" value="Unassembled WGS sequence"/>
</dbReference>
<reference evidence="2" key="2">
    <citation type="submission" date="2017-09" db="EMBL/GenBank/DDBJ databases">
        <title>FDA dAtabase for Regulatory Grade micrObial Sequences (FDA-ARGOS): Supporting development and validation of Infectious Disease Dx tests.</title>
        <authorList>
            <person name="Minogue T."/>
            <person name="Wolcott M."/>
            <person name="Wasieloski L."/>
            <person name="Aguilar W."/>
            <person name="Moore D."/>
            <person name="Tallon L.J."/>
            <person name="Sadzewicz L."/>
            <person name="Ott S."/>
            <person name="Zhao X."/>
            <person name="Nagaraj S."/>
            <person name="Vavikolanu K."/>
            <person name="Aluvathingal J."/>
            <person name="Nadendla S."/>
            <person name="Sichtig H."/>
        </authorList>
    </citation>
    <scope>NUCLEOTIDE SEQUENCE</scope>
    <source>
        <strain evidence="2">FDAARGOS_404</strain>
    </source>
</reference>
<accession>A0A4U9ISS8</accession>
<dbReference type="InterPro" id="IPR057522">
    <property type="entry name" value="HofO_C"/>
</dbReference>
<evidence type="ECO:0000313" key="4">
    <source>
        <dbReference type="Proteomes" id="UP000222768"/>
    </source>
</evidence>
<name>A0A4U9ISS8_9ENTR</name>
<gene>
    <name evidence="2" type="ORF">CRX53_21065</name>
    <name evidence="3" type="ORF">NCTC13032_06863</name>
</gene>
<reference evidence="3 5" key="3">
    <citation type="submission" date="2019-05" db="EMBL/GenBank/DDBJ databases">
        <authorList>
            <consortium name="Pathogen Informatics"/>
        </authorList>
    </citation>
    <scope>NUCLEOTIDE SEQUENCE [LARGE SCALE GENOMIC DNA]</scope>
    <source>
        <strain evidence="3 5">NCTC13032</strain>
    </source>
</reference>
<feature type="domain" description="DNA utilization protein HofO C-terminal" evidence="1">
    <location>
        <begin position="82"/>
        <end position="151"/>
    </location>
</feature>
<evidence type="ECO:0000313" key="3">
    <source>
        <dbReference type="EMBL" id="VTP81578.1"/>
    </source>
</evidence>
<dbReference type="RefSeq" id="WP_051916080.1">
    <property type="nucleotide sequence ID" value="NZ_CP043398.1"/>
</dbReference>
<dbReference type="EMBL" id="LR590464">
    <property type="protein sequence ID" value="VTP81578.1"/>
    <property type="molecule type" value="Genomic_DNA"/>
</dbReference>
<evidence type="ECO:0000313" key="5">
    <source>
        <dbReference type="Proteomes" id="UP000310719"/>
    </source>
</evidence>
<reference evidence="4" key="1">
    <citation type="submission" date="2017-09" db="EMBL/GenBank/DDBJ databases">
        <title>FDA dAtabase for Regulatory Grade micrObial Sequences (FDA-ARGOS): Supporting development and validation of Infectious Disease Dx tests.</title>
        <authorList>
            <person name="Minogue T."/>
            <person name="Wolcott M."/>
            <person name="Wasieloski L."/>
            <person name="Aguilar W."/>
            <person name="Moore D."/>
            <person name="Tallon L."/>
            <person name="Sadzewicz L."/>
            <person name="Ott S."/>
            <person name="Zhao X."/>
            <person name="Nagaraj S."/>
            <person name="Vavikolanu K."/>
            <person name="Aluvathingal J."/>
            <person name="Nadendla S."/>
            <person name="Sichtig H."/>
        </authorList>
    </citation>
    <scope>NUCLEOTIDE SEQUENCE [LARGE SCALE GENOMIC DNA]</scope>
    <source>
        <strain evidence="4">FDAARGOS_404</strain>
    </source>
</reference>
<proteinExistence type="predicted"/>
<dbReference type="STRING" id="83655.APT61_01790"/>
<evidence type="ECO:0000259" key="1">
    <source>
        <dbReference type="Pfam" id="PF25319"/>
    </source>
</evidence>
<organism evidence="3 5">
    <name type="scientific">Leclercia adecarboxylata</name>
    <dbReference type="NCBI Taxonomy" id="83655"/>
    <lineage>
        <taxon>Bacteria</taxon>
        <taxon>Pseudomonadati</taxon>
        <taxon>Pseudomonadota</taxon>
        <taxon>Gammaproteobacteria</taxon>
        <taxon>Enterobacterales</taxon>
        <taxon>Enterobacteriaceae</taxon>
        <taxon>Leclercia</taxon>
    </lineage>
</organism>
<dbReference type="Pfam" id="PF25319">
    <property type="entry name" value="HofO"/>
    <property type="match status" value="1"/>
</dbReference>